<evidence type="ECO:0000256" key="1">
    <source>
        <dbReference type="ARBA" id="ARBA00001798"/>
    </source>
</evidence>
<dbReference type="AlphaFoldDB" id="A0A814EIF9"/>
<dbReference type="PROSITE" id="PS00518">
    <property type="entry name" value="ZF_RING_1"/>
    <property type="match status" value="1"/>
</dbReference>
<dbReference type="GO" id="GO:0061630">
    <property type="term" value="F:ubiquitin protein ligase activity"/>
    <property type="evidence" value="ECO:0007669"/>
    <property type="project" value="UniProtKB-EC"/>
</dbReference>
<evidence type="ECO:0000256" key="7">
    <source>
        <dbReference type="ARBA" id="ARBA00022723"/>
    </source>
</evidence>
<keyword evidence="8" id="KW-0677">Repeat</keyword>
<dbReference type="InterPro" id="IPR044066">
    <property type="entry name" value="TRIAD_supradom"/>
</dbReference>
<evidence type="ECO:0000256" key="6">
    <source>
        <dbReference type="ARBA" id="ARBA00022679"/>
    </source>
</evidence>
<evidence type="ECO:0000256" key="3">
    <source>
        <dbReference type="ARBA" id="ARBA00008278"/>
    </source>
</evidence>
<dbReference type="UniPathway" id="UPA00143"/>
<evidence type="ECO:0000256" key="8">
    <source>
        <dbReference type="ARBA" id="ARBA00022737"/>
    </source>
</evidence>
<evidence type="ECO:0000313" key="16">
    <source>
        <dbReference type="EMBL" id="CAF0972730.1"/>
    </source>
</evidence>
<accession>A0A814EIF9</accession>
<dbReference type="GO" id="GO:0043130">
    <property type="term" value="F:ubiquitin binding"/>
    <property type="evidence" value="ECO:0007669"/>
    <property type="project" value="TreeGrafter"/>
</dbReference>
<dbReference type="InterPro" id="IPR029071">
    <property type="entry name" value="Ubiquitin-like_domsf"/>
</dbReference>
<comment type="catalytic activity">
    <reaction evidence="1">
        <text>[E2 ubiquitin-conjugating enzyme]-S-ubiquitinyl-L-cysteine + [acceptor protein]-L-lysine = [E2 ubiquitin-conjugating enzyme]-L-cysteine + [acceptor protein]-N(6)-ubiquitinyl-L-lysine.</text>
        <dbReference type="EC" id="2.3.2.31"/>
    </reaction>
</comment>
<evidence type="ECO:0000256" key="10">
    <source>
        <dbReference type="ARBA" id="ARBA00022786"/>
    </source>
</evidence>
<dbReference type="CDD" id="cd17039">
    <property type="entry name" value="Ubl_ubiquitin_like"/>
    <property type="match status" value="1"/>
</dbReference>
<dbReference type="PANTHER" id="PTHR22770:SF13">
    <property type="entry name" value="RING-TYPE DOMAIN-CONTAINING PROTEIN"/>
    <property type="match status" value="1"/>
</dbReference>
<keyword evidence="6" id="KW-0808">Transferase</keyword>
<gene>
    <name evidence="16" type="ORF">GPM918_LOCUS12325</name>
    <name evidence="17" type="ORF">SRO942_LOCUS12326</name>
</gene>
<feature type="domain" description="RING-type" evidence="15">
    <location>
        <begin position="427"/>
        <end position="646"/>
    </location>
</feature>
<evidence type="ECO:0000256" key="4">
    <source>
        <dbReference type="ARBA" id="ARBA00012251"/>
    </source>
</evidence>
<name>A0A814EIF9_9BILA</name>
<dbReference type="Gene3D" id="2.30.30.380">
    <property type="entry name" value="Zn-finger domain of Sec23/24"/>
    <property type="match status" value="1"/>
</dbReference>
<dbReference type="PROSITE" id="PS50089">
    <property type="entry name" value="ZF_RING_2"/>
    <property type="match status" value="1"/>
</dbReference>
<dbReference type="GO" id="GO:0043161">
    <property type="term" value="P:proteasome-mediated ubiquitin-dependent protein catabolic process"/>
    <property type="evidence" value="ECO:0007669"/>
    <property type="project" value="TreeGrafter"/>
</dbReference>
<sequence>MSIAYSRGKIIFEPKHGNQTKEYPERSLIELRESSDEYVLRGQEMDKKEIIFLIPLTNRNQYHFGSDAESPDEIKTKDGTYIITLDAAQRDNFHTILHNLLDTLVTPDGQQPISPLLPKEEDNIKIRKLNECIQNGKGDDAAKIAEDLAKRAVHLTSKPWKLHSEQEIAIQIQFDGNEYPLQKNGGNIQYFVYPSTTIRELRAVFEELHPIQDQYWFVNGGLAYDNATMTDLNVGPNSLLILFVVTQPKVFNNNTQNDTSIKPVSSYWECSACHAYNQSTRKSCKACSLLRQDLLSDLLNVKDGKIKQESINNTSASTNMNLLAAAPPTTPTPTVNNTCTIPKGVERSISSTRTEHPLKWYCVICAKYNENGEQSCGECGEIYMTNQDYMNFVIEQGKQLTRYSEDSAAFRDDLRLLTESAYYKNNEEFDCIICCETIGKEKGVLFHHCLHPLCKRCVIRSIETSDSPLIKCPHDDCQEYITERELRGIATDMRRDQKIVDRLQEIGIRWAESRHKTFHCITPNCAYWWFIEQQIQNIVYCEGCSSWICMTCNARHDGQSCAQYQDDLKIRAVNDVNARKDKEHLEEMIRKGEAMHCPGCKVIVQKLSGCDWLQCTMCKMEICWPTRKISSVMLILRIRQLILILE</sequence>
<evidence type="ECO:0000256" key="11">
    <source>
        <dbReference type="ARBA" id="ARBA00022833"/>
    </source>
</evidence>
<evidence type="ECO:0000256" key="9">
    <source>
        <dbReference type="ARBA" id="ARBA00022771"/>
    </source>
</evidence>
<dbReference type="InterPro" id="IPR001841">
    <property type="entry name" value="Znf_RING"/>
</dbReference>
<dbReference type="PROSITE" id="PS51873">
    <property type="entry name" value="TRIAD"/>
    <property type="match status" value="1"/>
</dbReference>
<dbReference type="PROSITE" id="PS01358">
    <property type="entry name" value="ZF_RANBP2_1"/>
    <property type="match status" value="2"/>
</dbReference>
<dbReference type="Proteomes" id="UP000681722">
    <property type="component" value="Unassembled WGS sequence"/>
</dbReference>
<dbReference type="SUPFAM" id="SSF57850">
    <property type="entry name" value="RING/U-box"/>
    <property type="match status" value="3"/>
</dbReference>
<dbReference type="InterPro" id="IPR001876">
    <property type="entry name" value="Znf_RanBP2"/>
</dbReference>
<dbReference type="EMBL" id="CAJOBC010002681">
    <property type="protein sequence ID" value="CAF3745693.1"/>
    <property type="molecule type" value="Genomic_DNA"/>
</dbReference>
<dbReference type="GO" id="GO:0071797">
    <property type="term" value="C:LUBAC complex"/>
    <property type="evidence" value="ECO:0007669"/>
    <property type="project" value="TreeGrafter"/>
</dbReference>
<evidence type="ECO:0000259" key="15">
    <source>
        <dbReference type="PROSITE" id="PS51873"/>
    </source>
</evidence>
<evidence type="ECO:0000256" key="5">
    <source>
        <dbReference type="ARBA" id="ARBA00017887"/>
    </source>
</evidence>
<dbReference type="SUPFAM" id="SSF54236">
    <property type="entry name" value="Ubiquitin-like"/>
    <property type="match status" value="1"/>
</dbReference>
<dbReference type="OrthoDB" id="261960at2759"/>
<feature type="domain" description="RanBP2-type" evidence="14">
    <location>
        <begin position="264"/>
        <end position="293"/>
    </location>
</feature>
<evidence type="ECO:0000256" key="2">
    <source>
        <dbReference type="ARBA" id="ARBA00004906"/>
    </source>
</evidence>
<keyword evidence="11" id="KW-0862">Zinc</keyword>
<comment type="pathway">
    <text evidence="2">Protein modification; protein ubiquitination.</text>
</comment>
<keyword evidence="7" id="KW-0479">Metal-binding</keyword>
<dbReference type="InterPro" id="IPR013083">
    <property type="entry name" value="Znf_RING/FYVE/PHD"/>
</dbReference>
<protein>
    <recommendedName>
        <fullName evidence="5">RanBP-type and C3HC4-type zinc finger-containing protein 1</fullName>
        <ecNumber evidence="4">2.3.2.31</ecNumber>
    </recommendedName>
</protein>
<dbReference type="GO" id="GO:0097039">
    <property type="term" value="P:protein linear polyubiquitination"/>
    <property type="evidence" value="ECO:0007669"/>
    <property type="project" value="TreeGrafter"/>
</dbReference>
<dbReference type="InterPro" id="IPR017907">
    <property type="entry name" value="Znf_RING_CS"/>
</dbReference>
<keyword evidence="9 12" id="KW-0863">Zinc-finger</keyword>
<organism evidence="16 18">
    <name type="scientific">Didymodactylos carnosus</name>
    <dbReference type="NCBI Taxonomy" id="1234261"/>
    <lineage>
        <taxon>Eukaryota</taxon>
        <taxon>Metazoa</taxon>
        <taxon>Spiralia</taxon>
        <taxon>Gnathifera</taxon>
        <taxon>Rotifera</taxon>
        <taxon>Eurotatoria</taxon>
        <taxon>Bdelloidea</taxon>
        <taxon>Philodinida</taxon>
        <taxon>Philodinidae</taxon>
        <taxon>Didymodactylos</taxon>
    </lineage>
</organism>
<dbReference type="PANTHER" id="PTHR22770">
    <property type="entry name" value="UBIQUITIN CONJUGATING ENZYME 7 INTERACTING PROTEIN-RELATED"/>
    <property type="match status" value="1"/>
</dbReference>
<comment type="caution">
    <text evidence="16">The sequence shown here is derived from an EMBL/GenBank/DDBJ whole genome shotgun (WGS) entry which is preliminary data.</text>
</comment>
<dbReference type="SUPFAM" id="SSF90209">
    <property type="entry name" value="Ran binding protein zinc finger-like"/>
    <property type="match status" value="1"/>
</dbReference>
<evidence type="ECO:0000259" key="13">
    <source>
        <dbReference type="PROSITE" id="PS50089"/>
    </source>
</evidence>
<dbReference type="Gene3D" id="3.30.40.10">
    <property type="entry name" value="Zinc/RING finger domain, C3HC4 (zinc finger)"/>
    <property type="match status" value="1"/>
</dbReference>
<dbReference type="EC" id="2.3.2.31" evidence="4"/>
<feature type="domain" description="RING-type" evidence="13">
    <location>
        <begin position="431"/>
        <end position="476"/>
    </location>
</feature>
<evidence type="ECO:0000313" key="18">
    <source>
        <dbReference type="Proteomes" id="UP000663829"/>
    </source>
</evidence>
<dbReference type="GO" id="GO:0008270">
    <property type="term" value="F:zinc ion binding"/>
    <property type="evidence" value="ECO:0007669"/>
    <property type="project" value="UniProtKB-KW"/>
</dbReference>
<keyword evidence="10" id="KW-0833">Ubl conjugation pathway</keyword>
<dbReference type="EMBL" id="CAJNOQ010002681">
    <property type="protein sequence ID" value="CAF0972730.1"/>
    <property type="molecule type" value="Genomic_DNA"/>
</dbReference>
<dbReference type="Gene3D" id="3.10.20.90">
    <property type="entry name" value="Phosphatidylinositol 3-kinase Catalytic Subunit, Chain A, domain 1"/>
    <property type="match status" value="1"/>
</dbReference>
<dbReference type="Gene3D" id="1.20.120.1750">
    <property type="match status" value="1"/>
</dbReference>
<proteinExistence type="inferred from homology"/>
<evidence type="ECO:0000313" key="17">
    <source>
        <dbReference type="EMBL" id="CAF3745693.1"/>
    </source>
</evidence>
<keyword evidence="18" id="KW-1185">Reference proteome</keyword>
<dbReference type="PROSITE" id="PS50199">
    <property type="entry name" value="ZF_RANBP2_2"/>
    <property type="match status" value="1"/>
</dbReference>
<dbReference type="InterPro" id="IPR051628">
    <property type="entry name" value="LUBAC_E3_Ligases"/>
</dbReference>
<evidence type="ECO:0000256" key="12">
    <source>
        <dbReference type="PROSITE-ProRule" id="PRU00322"/>
    </source>
</evidence>
<dbReference type="Proteomes" id="UP000663829">
    <property type="component" value="Unassembled WGS sequence"/>
</dbReference>
<evidence type="ECO:0000259" key="14">
    <source>
        <dbReference type="PROSITE" id="PS50199"/>
    </source>
</evidence>
<comment type="similarity">
    <text evidence="3">Belongs to the RBR family.</text>
</comment>
<reference evidence="16" key="1">
    <citation type="submission" date="2021-02" db="EMBL/GenBank/DDBJ databases">
        <authorList>
            <person name="Nowell W R."/>
        </authorList>
    </citation>
    <scope>NUCLEOTIDE SEQUENCE</scope>
</reference>
<dbReference type="InterPro" id="IPR036443">
    <property type="entry name" value="Znf_RanBP2_sf"/>
</dbReference>